<reference evidence="2 3" key="1">
    <citation type="submission" date="2013-07" db="EMBL/GenBank/DDBJ databases">
        <title>Comparative Genomic and Metabolomic Analysis of Twelve Strains of Pseudoalteromonas luteoviolacea.</title>
        <authorList>
            <person name="Vynne N.G."/>
            <person name="Mansson M."/>
            <person name="Gram L."/>
        </authorList>
    </citation>
    <scope>NUCLEOTIDE SEQUENCE [LARGE SCALE GENOMIC DNA]</scope>
    <source>
        <strain evidence="2 3">CPMOR-1</strain>
    </source>
</reference>
<feature type="transmembrane region" description="Helical" evidence="1">
    <location>
        <begin position="172"/>
        <end position="190"/>
    </location>
</feature>
<feature type="transmembrane region" description="Helical" evidence="1">
    <location>
        <begin position="317"/>
        <end position="337"/>
    </location>
</feature>
<protein>
    <submittedName>
        <fullName evidence="2">Uncharacterized protein</fullName>
    </submittedName>
</protein>
<feature type="transmembrane region" description="Helical" evidence="1">
    <location>
        <begin position="202"/>
        <end position="223"/>
    </location>
</feature>
<dbReference type="Proteomes" id="UP000076486">
    <property type="component" value="Unassembled WGS sequence"/>
</dbReference>
<dbReference type="EMBL" id="AUYC01000035">
    <property type="protein sequence ID" value="KZN62010.1"/>
    <property type="molecule type" value="Genomic_DNA"/>
</dbReference>
<evidence type="ECO:0000313" key="2">
    <source>
        <dbReference type="EMBL" id="KZN62010.1"/>
    </source>
</evidence>
<name>A0A162BH61_9GAMM</name>
<feature type="transmembrane region" description="Helical" evidence="1">
    <location>
        <begin position="254"/>
        <end position="272"/>
    </location>
</feature>
<dbReference type="PATRIC" id="fig|1365248.3.peg.3258"/>
<keyword evidence="1" id="KW-1133">Transmembrane helix</keyword>
<proteinExistence type="predicted"/>
<sequence length="511" mass="59454">MSYKLEDPIAEQAKKKVENIKKNKNSDKNEVSIDGQVKIEDIIKDAQAVCDQIYSEGNNSSKESLVKAVTQCEQKYIIKESKSYEVQVEKINNNIPEKESVVEKLSTIKDEFELATQDFKNELSNLGQRFKNDINEKNENAKEKKSDFDYFASQQPRKKPFTHKGLTNPINVLYFLIALITELSMLGWIIADYHPESTYGAIKLSATNAAGIVVLGFFCGFFYRLTKGNWNPVDRNNEIPANNLYLKLKLMAPWVPFFIFFYLMLCTIINYIHSLHYKYIEMEALMTNTIVNNTYLPHEFLIPFGDGFMAPFENNSYMQGLFAISFIMFLSSARIIYQWKPDPILNFNKLYDDLLKAKNDKVEVQSQFKSEVNNFLKESKKFSSSLLKSLESLKLKLESNLYFYEQYIPLLSSTKSRTQERLSMHSKTFRKELFKQFESDNYRYIDSIDEIEMPTIDFIDDNIFNLNDRIKSVKTSIEQINEIINYIEKGKLANSKFADDEKKRYLGPLSS</sequence>
<comment type="caution">
    <text evidence="2">The sequence shown here is derived from an EMBL/GenBank/DDBJ whole genome shotgun (WGS) entry which is preliminary data.</text>
</comment>
<gene>
    <name evidence="2" type="ORF">N473_20930</name>
</gene>
<evidence type="ECO:0000256" key="1">
    <source>
        <dbReference type="SAM" id="Phobius"/>
    </source>
</evidence>
<evidence type="ECO:0000313" key="3">
    <source>
        <dbReference type="Proteomes" id="UP000076486"/>
    </source>
</evidence>
<keyword evidence="1" id="KW-0812">Transmembrane</keyword>
<accession>A0A162BH61</accession>
<dbReference type="RefSeq" id="WP_063368674.1">
    <property type="nucleotide sequence ID" value="NZ_AUYC01000035.1"/>
</dbReference>
<dbReference type="AlphaFoldDB" id="A0A162BH61"/>
<keyword evidence="1" id="KW-0472">Membrane</keyword>
<organism evidence="2 3">
    <name type="scientific">Pseudoalteromonas luteoviolacea CPMOR-1</name>
    <dbReference type="NCBI Taxonomy" id="1365248"/>
    <lineage>
        <taxon>Bacteria</taxon>
        <taxon>Pseudomonadati</taxon>
        <taxon>Pseudomonadota</taxon>
        <taxon>Gammaproteobacteria</taxon>
        <taxon>Alteromonadales</taxon>
        <taxon>Pseudoalteromonadaceae</taxon>
        <taxon>Pseudoalteromonas</taxon>
    </lineage>
</organism>